<comment type="caution">
    <text evidence="2">The sequence shown here is derived from an EMBL/GenBank/DDBJ whole genome shotgun (WGS) entry which is preliminary data.</text>
</comment>
<evidence type="ECO:0000313" key="2">
    <source>
        <dbReference type="EMBL" id="KAH0879132.1"/>
    </source>
</evidence>
<sequence>MRYLKSGSSRNSRNKEEVNGWPKRALLEARDETHENKKQISELIVTVNFLHMELKQQKVGKWGCSNGDEENKRLG</sequence>
<protein>
    <submittedName>
        <fullName evidence="2">Uncharacterized protein</fullName>
    </submittedName>
</protein>
<reference evidence="2 3" key="1">
    <citation type="submission" date="2021-05" db="EMBL/GenBank/DDBJ databases">
        <title>Genome Assembly of Synthetic Allotetraploid Brassica napus Reveals Homoeologous Exchanges between Subgenomes.</title>
        <authorList>
            <person name="Davis J.T."/>
        </authorList>
    </citation>
    <scope>NUCLEOTIDE SEQUENCE [LARGE SCALE GENOMIC DNA]</scope>
    <source>
        <strain evidence="3">cv. Da-Ae</strain>
        <tissue evidence="2">Seedling</tissue>
    </source>
</reference>
<name>A0ABQ7ZFW4_BRANA</name>
<dbReference type="EMBL" id="JAGKQM010000015">
    <property type="protein sequence ID" value="KAH0879132.1"/>
    <property type="molecule type" value="Genomic_DNA"/>
</dbReference>
<feature type="compositionally biased region" description="Polar residues" evidence="1">
    <location>
        <begin position="1"/>
        <end position="11"/>
    </location>
</feature>
<evidence type="ECO:0000313" key="3">
    <source>
        <dbReference type="Proteomes" id="UP000824890"/>
    </source>
</evidence>
<feature type="non-terminal residue" evidence="2">
    <location>
        <position position="75"/>
    </location>
</feature>
<evidence type="ECO:0000256" key="1">
    <source>
        <dbReference type="SAM" id="MobiDB-lite"/>
    </source>
</evidence>
<organism evidence="2 3">
    <name type="scientific">Brassica napus</name>
    <name type="common">Rape</name>
    <dbReference type="NCBI Taxonomy" id="3708"/>
    <lineage>
        <taxon>Eukaryota</taxon>
        <taxon>Viridiplantae</taxon>
        <taxon>Streptophyta</taxon>
        <taxon>Embryophyta</taxon>
        <taxon>Tracheophyta</taxon>
        <taxon>Spermatophyta</taxon>
        <taxon>Magnoliopsida</taxon>
        <taxon>eudicotyledons</taxon>
        <taxon>Gunneridae</taxon>
        <taxon>Pentapetalae</taxon>
        <taxon>rosids</taxon>
        <taxon>malvids</taxon>
        <taxon>Brassicales</taxon>
        <taxon>Brassicaceae</taxon>
        <taxon>Brassiceae</taxon>
        <taxon>Brassica</taxon>
    </lineage>
</organism>
<accession>A0ABQ7ZFW4</accession>
<gene>
    <name evidence="2" type="ORF">HID58_066526</name>
</gene>
<proteinExistence type="predicted"/>
<feature type="region of interest" description="Disordered" evidence="1">
    <location>
        <begin position="1"/>
        <end position="24"/>
    </location>
</feature>
<keyword evidence="3" id="KW-1185">Reference proteome</keyword>
<dbReference type="Proteomes" id="UP000824890">
    <property type="component" value="Unassembled WGS sequence"/>
</dbReference>